<evidence type="ECO:0000313" key="2">
    <source>
        <dbReference type="EMBL" id="SDQ12382.1"/>
    </source>
</evidence>
<evidence type="ECO:0008006" key="4">
    <source>
        <dbReference type="Google" id="ProtNLM"/>
    </source>
</evidence>
<keyword evidence="1" id="KW-1133">Transmembrane helix</keyword>
<dbReference type="Pfam" id="PF26606">
    <property type="entry name" value="SCO4848"/>
    <property type="match status" value="1"/>
</dbReference>
<keyword evidence="1" id="KW-0812">Transmembrane</keyword>
<dbReference type="EMBL" id="FNKB01000001">
    <property type="protein sequence ID" value="SDQ12382.1"/>
    <property type="molecule type" value="Genomic_DNA"/>
</dbReference>
<organism evidence="2 3">
    <name type="scientific">Leucobacter chromiiresistens</name>
    <dbReference type="NCBI Taxonomy" id="1079994"/>
    <lineage>
        <taxon>Bacteria</taxon>
        <taxon>Bacillati</taxon>
        <taxon>Actinomycetota</taxon>
        <taxon>Actinomycetes</taxon>
        <taxon>Micrococcales</taxon>
        <taxon>Microbacteriaceae</taxon>
        <taxon>Leucobacter</taxon>
    </lineage>
</organism>
<keyword evidence="1" id="KW-0472">Membrane</keyword>
<dbReference type="eggNOG" id="ENOG5031Y18">
    <property type="taxonomic scope" value="Bacteria"/>
</dbReference>
<gene>
    <name evidence="2" type="ORF">SAMN04488565_0704</name>
</gene>
<accession>A0A1H0YB92</accession>
<dbReference type="Proteomes" id="UP000182690">
    <property type="component" value="Unassembled WGS sequence"/>
</dbReference>
<proteinExistence type="predicted"/>
<dbReference type="InterPro" id="IPR058061">
    <property type="entry name" value="SCO4848-like"/>
</dbReference>
<dbReference type="AlphaFoldDB" id="A0A1H0YB92"/>
<feature type="transmembrane region" description="Helical" evidence="1">
    <location>
        <begin position="62"/>
        <end position="91"/>
    </location>
</feature>
<sequence>MIAVRGRTAATAPGRIYTEQMMVVFAGILLLVNAFYNVVVWPRFWSRISKDPRARDEQGRATTFLTVHAVLIGLALLIAIVSAVAGVWVLVA</sequence>
<dbReference type="STRING" id="1079994.SAMN04488565_0704"/>
<dbReference type="NCBIfam" id="NF046117">
    <property type="entry name" value="SCO4848_fam"/>
    <property type="match status" value="1"/>
</dbReference>
<protein>
    <recommendedName>
        <fullName evidence="4">Integral membrane protein</fullName>
    </recommendedName>
</protein>
<evidence type="ECO:0000313" key="3">
    <source>
        <dbReference type="Proteomes" id="UP000182690"/>
    </source>
</evidence>
<name>A0A1H0YB92_9MICO</name>
<feature type="transmembrane region" description="Helical" evidence="1">
    <location>
        <begin position="20"/>
        <end position="41"/>
    </location>
</feature>
<evidence type="ECO:0000256" key="1">
    <source>
        <dbReference type="SAM" id="Phobius"/>
    </source>
</evidence>
<reference evidence="2 3" key="1">
    <citation type="submission" date="2016-10" db="EMBL/GenBank/DDBJ databases">
        <authorList>
            <person name="de Groot N.N."/>
        </authorList>
    </citation>
    <scope>NUCLEOTIDE SEQUENCE [LARGE SCALE GENOMIC DNA]</scope>
    <source>
        <strain evidence="2 3">DSM 22788</strain>
    </source>
</reference>